<dbReference type="InterPro" id="IPR008807">
    <property type="entry name" value="ROS_MUCR"/>
</dbReference>
<dbReference type="AlphaFoldDB" id="A0A1I4GQF5"/>
<dbReference type="GO" id="GO:0003677">
    <property type="term" value="F:DNA binding"/>
    <property type="evidence" value="ECO:0007669"/>
    <property type="project" value="InterPro"/>
</dbReference>
<accession>A0A1I4GQF5</accession>
<reference evidence="3" key="1">
    <citation type="submission" date="2016-10" db="EMBL/GenBank/DDBJ databases">
        <authorList>
            <person name="Varghese N."/>
            <person name="Submissions S."/>
        </authorList>
    </citation>
    <scope>NUCLEOTIDE SEQUENCE [LARGE SCALE GENOMIC DNA]</scope>
    <source>
        <strain evidence="3">BL36</strain>
    </source>
</reference>
<protein>
    <submittedName>
        <fullName evidence="2">Transcriptional regulator, MucR family</fullName>
    </submittedName>
</protein>
<dbReference type="GO" id="GO:0006355">
    <property type="term" value="P:regulation of DNA-templated transcription"/>
    <property type="evidence" value="ECO:0007669"/>
    <property type="project" value="InterPro"/>
</dbReference>
<keyword evidence="3" id="KW-1185">Reference proteome</keyword>
<comment type="similarity">
    <text evidence="1">Belongs to the ros/MucR family.</text>
</comment>
<organism evidence="2 3">
    <name type="scientific">Methylobacterium pseudosasicola</name>
    <dbReference type="NCBI Taxonomy" id="582667"/>
    <lineage>
        <taxon>Bacteria</taxon>
        <taxon>Pseudomonadati</taxon>
        <taxon>Pseudomonadota</taxon>
        <taxon>Alphaproteobacteria</taxon>
        <taxon>Hyphomicrobiales</taxon>
        <taxon>Methylobacteriaceae</taxon>
        <taxon>Methylobacterium</taxon>
    </lineage>
</organism>
<dbReference type="STRING" id="582667.SAMN05192568_1003138"/>
<name>A0A1I4GQF5_9HYPH</name>
<evidence type="ECO:0000313" key="2">
    <source>
        <dbReference type="EMBL" id="SFL31740.1"/>
    </source>
</evidence>
<dbReference type="Gene3D" id="1.10.10.1550">
    <property type="entry name" value="ROS/MUCR transcriptional regulator protein"/>
    <property type="match status" value="1"/>
</dbReference>
<proteinExistence type="inferred from homology"/>
<dbReference type="GO" id="GO:0008270">
    <property type="term" value="F:zinc ion binding"/>
    <property type="evidence" value="ECO:0007669"/>
    <property type="project" value="InterPro"/>
</dbReference>
<dbReference type="RefSeq" id="WP_244537016.1">
    <property type="nucleotide sequence ID" value="NZ_FOTK01000003.1"/>
</dbReference>
<dbReference type="Proteomes" id="UP000199048">
    <property type="component" value="Unassembled WGS sequence"/>
</dbReference>
<dbReference type="EMBL" id="FOTK01000003">
    <property type="protein sequence ID" value="SFL31740.1"/>
    <property type="molecule type" value="Genomic_DNA"/>
</dbReference>
<dbReference type="Pfam" id="PF05443">
    <property type="entry name" value="ROS_MUCR"/>
    <property type="match status" value="1"/>
</dbReference>
<sequence length="137" mass="15065">MRENENAIDLVGATTDVVAAYVSKNSIPVSELRPLVHAVYAALKRVTESHPVAPSDPAVPVEGSVTADYIVCLEDGRKFKSLKRHLRSKYNMSPEQYRAKWNLPADYPMVAPNYAKTRSDLAKAIGLGRPDTLRDAA</sequence>
<evidence type="ECO:0000256" key="1">
    <source>
        <dbReference type="ARBA" id="ARBA00007031"/>
    </source>
</evidence>
<gene>
    <name evidence="2" type="ORF">SAMN05192568_1003138</name>
</gene>
<dbReference type="InterPro" id="IPR041920">
    <property type="entry name" value="ROS/MUCR_sf"/>
</dbReference>
<evidence type="ECO:0000313" key="3">
    <source>
        <dbReference type="Proteomes" id="UP000199048"/>
    </source>
</evidence>